<dbReference type="PANTHER" id="PTHR14269:SF62">
    <property type="entry name" value="CDP-DIACYLGLYCEROL--GLYCEROL-3-PHOSPHATE 3-PHOSPHATIDYLTRANSFERASE 1, CHLOROPLASTIC"/>
    <property type="match status" value="1"/>
</dbReference>
<sequence>MSLNLPNSLAFIRILLAPLLFFLLLELENKTNTALISWLNYFCALIFVVASITDFFDGYIARNWNQKTKLGAIIDPLADKMLTLAAFLGLMMIDRANAWAIYLILIREFFITGFRVVMASENIDVSASIAGKVKTIFQMIAIGFLIMQWWGGNILLWIAVALTLYSGLEYILAYIKNKII</sequence>
<keyword evidence="7 16" id="KW-0808">Transferase</keyword>
<evidence type="ECO:0000256" key="17">
    <source>
        <dbReference type="SAM" id="Phobius"/>
    </source>
</evidence>
<keyword evidence="12" id="KW-0594">Phospholipid biosynthesis</keyword>
<feature type="transmembrane region" description="Helical" evidence="17">
    <location>
        <begin position="39"/>
        <end position="60"/>
    </location>
</feature>
<dbReference type="GO" id="GO:0008444">
    <property type="term" value="F:CDP-diacylglycerol-glycerol-3-phosphate 3-phosphatidyltransferase activity"/>
    <property type="evidence" value="ECO:0007669"/>
    <property type="project" value="UniProtKB-UniRule"/>
</dbReference>
<dbReference type="GO" id="GO:0046474">
    <property type="term" value="P:glycerophospholipid biosynthetic process"/>
    <property type="evidence" value="ECO:0007669"/>
    <property type="project" value="TreeGrafter"/>
</dbReference>
<evidence type="ECO:0000256" key="6">
    <source>
        <dbReference type="ARBA" id="ARBA00022516"/>
    </source>
</evidence>
<comment type="pathway">
    <text evidence="2">Phospholipid metabolism; phosphatidylglycerol biosynthesis; phosphatidylglycerol from CDP-diacylglycerol: step 1/2.</text>
</comment>
<keyword evidence="6" id="KW-0444">Lipid biosynthesis</keyword>
<keyword evidence="20" id="KW-1185">Reference proteome</keyword>
<evidence type="ECO:0000313" key="20">
    <source>
        <dbReference type="Proteomes" id="UP000052237"/>
    </source>
</evidence>
<evidence type="ECO:0000256" key="5">
    <source>
        <dbReference type="ARBA" id="ARBA00014944"/>
    </source>
</evidence>
<gene>
    <name evidence="18" type="primary">pgsA_1</name>
    <name evidence="18" type="ORF">ERS686654_00467</name>
    <name evidence="19" type="ORF">ERS739223_00645</name>
</gene>
<evidence type="ECO:0000256" key="15">
    <source>
        <dbReference type="NCBIfam" id="TIGR00560"/>
    </source>
</evidence>
<dbReference type="InterPro" id="IPR000462">
    <property type="entry name" value="CDP-OH_P_trans"/>
</dbReference>
<proteinExistence type="inferred from homology"/>
<evidence type="ECO:0000256" key="4">
    <source>
        <dbReference type="ARBA" id="ARBA00013170"/>
    </source>
</evidence>
<evidence type="ECO:0000313" key="21">
    <source>
        <dbReference type="Proteomes" id="UP000052245"/>
    </source>
</evidence>
<evidence type="ECO:0000313" key="18">
    <source>
        <dbReference type="EMBL" id="CUU72898.1"/>
    </source>
</evidence>
<feature type="transmembrane region" description="Helical" evidence="17">
    <location>
        <begin position="129"/>
        <end position="150"/>
    </location>
</feature>
<keyword evidence="10" id="KW-0443">Lipid metabolism</keyword>
<evidence type="ECO:0000256" key="16">
    <source>
        <dbReference type="RuleBase" id="RU003750"/>
    </source>
</evidence>
<dbReference type="PROSITE" id="PS00379">
    <property type="entry name" value="CDP_ALCOHOL_P_TRANSF"/>
    <property type="match status" value="1"/>
</dbReference>
<evidence type="ECO:0000256" key="9">
    <source>
        <dbReference type="ARBA" id="ARBA00022989"/>
    </source>
</evidence>
<dbReference type="GO" id="GO:0016020">
    <property type="term" value="C:membrane"/>
    <property type="evidence" value="ECO:0007669"/>
    <property type="project" value="UniProtKB-SubCell"/>
</dbReference>
<evidence type="ECO:0000256" key="7">
    <source>
        <dbReference type="ARBA" id="ARBA00022679"/>
    </source>
</evidence>
<dbReference type="Pfam" id="PF01066">
    <property type="entry name" value="CDP-OH_P_transf"/>
    <property type="match status" value="1"/>
</dbReference>
<dbReference type="InterPro" id="IPR048254">
    <property type="entry name" value="CDP_ALCOHOL_P_TRANSF_CS"/>
</dbReference>
<dbReference type="EMBL" id="FAVC01000001">
    <property type="protein sequence ID" value="CUU76719.1"/>
    <property type="molecule type" value="Genomic_DNA"/>
</dbReference>
<feature type="transmembrane region" description="Helical" evidence="17">
    <location>
        <begin position="156"/>
        <end position="175"/>
    </location>
</feature>
<evidence type="ECO:0000256" key="2">
    <source>
        <dbReference type="ARBA" id="ARBA00005042"/>
    </source>
</evidence>
<accession>A0A0S4SJH3</accession>
<evidence type="ECO:0000256" key="1">
    <source>
        <dbReference type="ARBA" id="ARBA00004141"/>
    </source>
</evidence>
<evidence type="ECO:0000256" key="11">
    <source>
        <dbReference type="ARBA" id="ARBA00023136"/>
    </source>
</evidence>
<name>A0A0S4SJH3_CAMHY</name>
<evidence type="ECO:0000256" key="10">
    <source>
        <dbReference type="ARBA" id="ARBA00023098"/>
    </source>
</evidence>
<keyword evidence="8 17" id="KW-0812">Transmembrane</keyword>
<protein>
    <recommendedName>
        <fullName evidence="5 15">CDP-diacylglycerol--glycerol-3-phosphate 3-phosphatidyltransferase</fullName>
        <ecNumber evidence="4 15">2.7.8.5</ecNumber>
    </recommendedName>
</protein>
<evidence type="ECO:0000256" key="12">
    <source>
        <dbReference type="ARBA" id="ARBA00023209"/>
    </source>
</evidence>
<dbReference type="PANTHER" id="PTHR14269">
    <property type="entry name" value="CDP-DIACYLGLYCEROL--GLYCEROL-3-PHOSPHATE 3-PHOSPHATIDYLTRANSFERASE-RELATED"/>
    <property type="match status" value="1"/>
</dbReference>
<dbReference type="InterPro" id="IPR043130">
    <property type="entry name" value="CDP-OH_PTrfase_TM_dom"/>
</dbReference>
<dbReference type="AlphaFoldDB" id="A0A0S4SJH3"/>
<dbReference type="EC" id="2.7.8.5" evidence="4 15"/>
<comment type="subcellular location">
    <subcellularLocation>
        <location evidence="1">Membrane</location>
        <topology evidence="1">Multi-pass membrane protein</topology>
    </subcellularLocation>
</comment>
<keyword evidence="9 17" id="KW-1133">Transmembrane helix</keyword>
<evidence type="ECO:0000256" key="13">
    <source>
        <dbReference type="ARBA" id="ARBA00023264"/>
    </source>
</evidence>
<comment type="similarity">
    <text evidence="3 16">Belongs to the CDP-alcohol phosphatidyltransferase class-I family.</text>
</comment>
<organism evidence="18 20">
    <name type="scientific">Campylobacter hyointestinalis subsp. hyointestinalis</name>
    <dbReference type="NCBI Taxonomy" id="91352"/>
    <lineage>
        <taxon>Bacteria</taxon>
        <taxon>Pseudomonadati</taxon>
        <taxon>Campylobacterota</taxon>
        <taxon>Epsilonproteobacteria</taxon>
        <taxon>Campylobacterales</taxon>
        <taxon>Campylobacteraceae</taxon>
        <taxon>Campylobacter</taxon>
    </lineage>
</organism>
<comment type="catalytic activity">
    <reaction evidence="14">
        <text>a CDP-1,2-diacyl-sn-glycerol + sn-glycerol 3-phosphate = a 1,2-diacyl-sn-glycero-3-phospho-(1'-sn-glycero-3'-phosphate) + CMP + H(+)</text>
        <dbReference type="Rhea" id="RHEA:12593"/>
        <dbReference type="ChEBI" id="CHEBI:15378"/>
        <dbReference type="ChEBI" id="CHEBI:57597"/>
        <dbReference type="ChEBI" id="CHEBI:58332"/>
        <dbReference type="ChEBI" id="CHEBI:60110"/>
        <dbReference type="ChEBI" id="CHEBI:60377"/>
        <dbReference type="EC" id="2.7.8.5"/>
    </reaction>
</comment>
<evidence type="ECO:0000256" key="14">
    <source>
        <dbReference type="ARBA" id="ARBA00048586"/>
    </source>
</evidence>
<accession>A0A9W5ARL0</accession>
<dbReference type="RefSeq" id="WP_059425253.1">
    <property type="nucleotide sequence ID" value="NZ_FAUU01000003.1"/>
</dbReference>
<dbReference type="Proteomes" id="UP000052245">
    <property type="component" value="Unassembled WGS sequence"/>
</dbReference>
<dbReference type="Gene3D" id="1.20.120.1760">
    <property type="match status" value="1"/>
</dbReference>
<dbReference type="InterPro" id="IPR050324">
    <property type="entry name" value="CDP-alcohol_PTase-I"/>
</dbReference>
<comment type="caution">
    <text evidence="18">The sequence shown here is derived from an EMBL/GenBank/DDBJ whole genome shotgun (WGS) entry which is preliminary data.</text>
</comment>
<evidence type="ECO:0000256" key="8">
    <source>
        <dbReference type="ARBA" id="ARBA00022692"/>
    </source>
</evidence>
<dbReference type="PIRSF" id="PIRSF000847">
    <property type="entry name" value="Phos_ph_gly_syn"/>
    <property type="match status" value="1"/>
</dbReference>
<evidence type="ECO:0000313" key="19">
    <source>
        <dbReference type="EMBL" id="CUU76719.1"/>
    </source>
</evidence>
<keyword evidence="13" id="KW-1208">Phospholipid metabolism</keyword>
<dbReference type="Proteomes" id="UP000052237">
    <property type="component" value="Unassembled WGS sequence"/>
</dbReference>
<dbReference type="NCBIfam" id="TIGR00560">
    <property type="entry name" value="pgsA"/>
    <property type="match status" value="1"/>
</dbReference>
<dbReference type="EMBL" id="FAVB01000001">
    <property type="protein sequence ID" value="CUU72898.1"/>
    <property type="molecule type" value="Genomic_DNA"/>
</dbReference>
<dbReference type="InterPro" id="IPR004570">
    <property type="entry name" value="Phosphatidylglycerol_P_synth"/>
</dbReference>
<keyword evidence="11 17" id="KW-0472">Membrane</keyword>
<reference evidence="20 21" key="1">
    <citation type="submission" date="2015-11" db="EMBL/GenBank/DDBJ databases">
        <authorList>
            <consortium name="Pathogen Informatics"/>
        </authorList>
    </citation>
    <scope>NUCLEOTIDE SEQUENCE [LARGE SCALE GENOMIC DNA]</scope>
    <source>
        <strain evidence="18 20">006A-0059</strain>
        <strain evidence="19 21">007A-0283</strain>
    </source>
</reference>
<evidence type="ECO:0000256" key="3">
    <source>
        <dbReference type="ARBA" id="ARBA00010441"/>
    </source>
</evidence>